<evidence type="ECO:0000313" key="12">
    <source>
        <dbReference type="RefSeq" id="WP_028310144.1"/>
    </source>
</evidence>
<dbReference type="InterPro" id="IPR006153">
    <property type="entry name" value="Cation/H_exchanger_TM"/>
</dbReference>
<dbReference type="AlphaFoldDB" id="A0A8B6X138"/>
<evidence type="ECO:0000259" key="10">
    <source>
        <dbReference type="Pfam" id="PF00999"/>
    </source>
</evidence>
<keyword evidence="3" id="KW-0050">Antiport</keyword>
<dbReference type="PANTHER" id="PTHR32507:SF8">
    <property type="entry name" value="CNH1P"/>
    <property type="match status" value="1"/>
</dbReference>
<keyword evidence="8 9" id="KW-0472">Membrane</keyword>
<feature type="transmembrane region" description="Helical" evidence="9">
    <location>
        <begin position="159"/>
        <end position="177"/>
    </location>
</feature>
<reference evidence="12" key="5">
    <citation type="journal article" date="2006" name="Can. J. Physiol. Pharmacol.">
        <title>Physiological role and regulation of the Na+/H+ exchanger.</title>
        <authorList>
            <person name="Malo M.E."/>
            <person name="Fliegel L."/>
        </authorList>
    </citation>
    <scope>NUCLEOTIDE SEQUENCE</scope>
</reference>
<dbReference type="GO" id="GO:1902600">
    <property type="term" value="P:proton transmembrane transport"/>
    <property type="evidence" value="ECO:0007669"/>
    <property type="project" value="InterPro"/>
</dbReference>
<reference evidence="12" key="3">
    <citation type="journal article" date="2002" name="J. Nephrol. 15 Suppl">
        <title>The Na+/H+ exchanger gene family.</title>
        <authorList>
            <person name="Burckhardt G."/>
            <person name="Di Sole F."/>
            <person name="Helmle-Kolb C."/>
        </authorList>
    </citation>
    <scope>NUCLEOTIDE SEQUENCE</scope>
</reference>
<reference evidence="12" key="6">
    <citation type="submission" date="2025-08" db="UniProtKB">
        <authorList>
            <consortium name="RefSeq"/>
        </authorList>
    </citation>
    <scope>IDENTIFICATION</scope>
</reference>
<evidence type="ECO:0000256" key="4">
    <source>
        <dbReference type="ARBA" id="ARBA00022475"/>
    </source>
</evidence>
<keyword evidence="7" id="KW-0406">Ion transport</keyword>
<feature type="transmembrane region" description="Helical" evidence="9">
    <location>
        <begin position="96"/>
        <end position="129"/>
    </location>
</feature>
<evidence type="ECO:0000256" key="9">
    <source>
        <dbReference type="SAM" id="Phobius"/>
    </source>
</evidence>
<dbReference type="InterPro" id="IPR038770">
    <property type="entry name" value="Na+/solute_symporter_sf"/>
</dbReference>
<evidence type="ECO:0000256" key="1">
    <source>
        <dbReference type="ARBA" id="ARBA00004651"/>
    </source>
</evidence>
<feature type="transmembrane region" description="Helical" evidence="9">
    <location>
        <begin position="189"/>
        <end position="212"/>
    </location>
</feature>
<evidence type="ECO:0000256" key="7">
    <source>
        <dbReference type="ARBA" id="ARBA00023065"/>
    </source>
</evidence>
<keyword evidence="11" id="KW-1185">Reference proteome</keyword>
<dbReference type="RefSeq" id="WP_028310144.1">
    <property type="nucleotide sequence ID" value="NZ_AXWS01000007.1"/>
</dbReference>
<dbReference type="Pfam" id="PF00999">
    <property type="entry name" value="Na_H_Exchanger"/>
    <property type="match status" value="1"/>
</dbReference>
<name>A0A8B6X138_9BURK</name>
<feature type="transmembrane region" description="Helical" evidence="9">
    <location>
        <begin position="64"/>
        <end position="84"/>
    </location>
</feature>
<dbReference type="PANTHER" id="PTHR32507">
    <property type="entry name" value="NA(+)/H(+) ANTIPORTER 1"/>
    <property type="match status" value="1"/>
</dbReference>
<dbReference type="OrthoDB" id="9810860at2"/>
<feature type="transmembrane region" description="Helical" evidence="9">
    <location>
        <begin position="232"/>
        <end position="263"/>
    </location>
</feature>
<feature type="domain" description="Cation/H+ exchanger transmembrane" evidence="10">
    <location>
        <begin position="16"/>
        <end position="269"/>
    </location>
</feature>
<keyword evidence="2" id="KW-0813">Transport</keyword>
<evidence type="ECO:0000256" key="8">
    <source>
        <dbReference type="ARBA" id="ARBA00023136"/>
    </source>
</evidence>
<feature type="transmembrane region" description="Helical" evidence="9">
    <location>
        <begin position="423"/>
        <end position="442"/>
    </location>
</feature>
<dbReference type="Proteomes" id="UP000675920">
    <property type="component" value="Unplaced"/>
</dbReference>
<evidence type="ECO:0000313" key="11">
    <source>
        <dbReference type="Proteomes" id="UP000675920"/>
    </source>
</evidence>
<sequence>MQFALWTAIVGGLLVFMALAGSVLARLPLTGSMVYVAVGVAVSPAWLHLSALRPVESAHLLEHLTETVVLVSLFTAGLKLSAGLQDRRWLLPLRLASLSMVVTVLLIVTAGVLLLHLPVGAAVLLAGILAPTDPVLASDVQLAEPGDRDRLRFALTGEGGLNDGAAFPVVMLGLGLLGMRDIGAFGWRWLLVDVLWAVSAGLAVGALFGSLIGRLVLYLRLRHREATGLDDFLALGLVGLSYGVAVLIDAYGFLAVFAAGVALRRTEQRGSARSAANDANDATAPDGPAMTGASPDYLPAAARPATPSSDLSPATDPRHAPAFMAHAVLSFNEQIERIGEVAAVIVAGALLWAIDWRRVDWWFVALLLLVVRPVAVAVGLGGARASGLQRCLIGWFGIRGIGSLYYLNYAITHGLGADLAATIAAVTLAAVVASIVAHGISVTPLMRLYSRRPGGQG</sequence>
<dbReference type="GO" id="GO:0015297">
    <property type="term" value="F:antiporter activity"/>
    <property type="evidence" value="ECO:0007669"/>
    <property type="project" value="UniProtKB-KW"/>
</dbReference>
<organism evidence="11 12">
    <name type="scientific">Derxia gummosa DSM 723</name>
    <dbReference type="NCBI Taxonomy" id="1121388"/>
    <lineage>
        <taxon>Bacteria</taxon>
        <taxon>Pseudomonadati</taxon>
        <taxon>Pseudomonadota</taxon>
        <taxon>Betaproteobacteria</taxon>
        <taxon>Burkholderiales</taxon>
        <taxon>Alcaligenaceae</taxon>
        <taxon>Derxia</taxon>
    </lineage>
</organism>
<reference evidence="12" key="1">
    <citation type="journal article" date="1998" name="FEBS Lett.">
        <title>Comparative molecular analysis of Na+/H+ exchangers: a unified model for Na+/H+ antiport?</title>
        <authorList>
            <person name="Dibrov P."/>
            <person name="Fliegel L."/>
        </authorList>
    </citation>
    <scope>NUCLEOTIDE SEQUENCE</scope>
</reference>
<feature type="transmembrane region" description="Helical" evidence="9">
    <location>
        <begin position="338"/>
        <end position="355"/>
    </location>
</feature>
<protein>
    <submittedName>
        <fullName evidence="12">Cation:proton antiporter</fullName>
    </submittedName>
</protein>
<comment type="subcellular location">
    <subcellularLocation>
        <location evidence="1">Cell membrane</location>
        <topology evidence="1">Multi-pass membrane protein</topology>
    </subcellularLocation>
</comment>
<evidence type="ECO:0000256" key="6">
    <source>
        <dbReference type="ARBA" id="ARBA00022989"/>
    </source>
</evidence>
<feature type="transmembrane region" description="Helical" evidence="9">
    <location>
        <begin position="32"/>
        <end position="52"/>
    </location>
</feature>
<reference evidence="12" key="2">
    <citation type="journal article" date="2002" name="Ann. N. Y. Acad. Sci.">
        <title>Multiple modes of regulation of Na+/H+ exchangers.</title>
        <authorList>
            <person name="Hayashi H."/>
            <person name="Szaszi K."/>
            <person name="Grinstein S."/>
        </authorList>
    </citation>
    <scope>NUCLEOTIDE SEQUENCE</scope>
</reference>
<evidence type="ECO:0000256" key="3">
    <source>
        <dbReference type="ARBA" id="ARBA00022449"/>
    </source>
</evidence>
<keyword evidence="5 9" id="KW-0812">Transmembrane</keyword>
<evidence type="ECO:0000256" key="2">
    <source>
        <dbReference type="ARBA" id="ARBA00022448"/>
    </source>
</evidence>
<feature type="transmembrane region" description="Helical" evidence="9">
    <location>
        <begin position="6"/>
        <end position="25"/>
    </location>
</feature>
<feature type="transmembrane region" description="Helical" evidence="9">
    <location>
        <begin position="392"/>
        <end position="411"/>
    </location>
</feature>
<keyword evidence="6 9" id="KW-1133">Transmembrane helix</keyword>
<dbReference type="Gene3D" id="1.20.1530.20">
    <property type="match status" value="1"/>
</dbReference>
<reference evidence="12" key="4">
    <citation type="journal article" date="2006" name="Acta Physiol.">
        <title>Na+/H+ exchangers and the regulation of volume.</title>
        <authorList>
            <person name="Alexander R.T."/>
            <person name="Grinstein S."/>
        </authorList>
    </citation>
    <scope>NUCLEOTIDE SEQUENCE</scope>
</reference>
<evidence type="ECO:0000256" key="5">
    <source>
        <dbReference type="ARBA" id="ARBA00022692"/>
    </source>
</evidence>
<accession>A0A8B6X138</accession>
<keyword evidence="4" id="KW-1003">Cell membrane</keyword>
<feature type="transmembrane region" description="Helical" evidence="9">
    <location>
        <begin position="361"/>
        <end position="380"/>
    </location>
</feature>
<dbReference type="GO" id="GO:0005886">
    <property type="term" value="C:plasma membrane"/>
    <property type="evidence" value="ECO:0007669"/>
    <property type="project" value="UniProtKB-SubCell"/>
</dbReference>
<proteinExistence type="predicted"/>